<organism evidence="1 2">
    <name type="scientific">Acetobacter nitrogenifigens DSM 23921 = NBRC 105050</name>
    <dbReference type="NCBI Taxonomy" id="1120919"/>
    <lineage>
        <taxon>Bacteria</taxon>
        <taxon>Pseudomonadati</taxon>
        <taxon>Pseudomonadota</taxon>
        <taxon>Alphaproteobacteria</taxon>
        <taxon>Acetobacterales</taxon>
        <taxon>Acetobacteraceae</taxon>
        <taxon>Acetobacter</taxon>
    </lineage>
</organism>
<evidence type="ECO:0000313" key="2">
    <source>
        <dbReference type="Proteomes" id="UP000321635"/>
    </source>
</evidence>
<gene>
    <name evidence="1" type="ORF">ANI02nite_05760</name>
</gene>
<name>A0A511X6X7_9PROT</name>
<reference evidence="1 2" key="1">
    <citation type="submission" date="2019-07" db="EMBL/GenBank/DDBJ databases">
        <title>Whole genome shotgun sequence of Acetobacter nitrogenifigens NBRC 105050.</title>
        <authorList>
            <person name="Hosoyama A."/>
            <person name="Uohara A."/>
            <person name="Ohji S."/>
            <person name="Ichikawa N."/>
        </authorList>
    </citation>
    <scope>NUCLEOTIDE SEQUENCE [LARGE SCALE GENOMIC DNA]</scope>
    <source>
        <strain evidence="1 2">NBRC 105050</strain>
    </source>
</reference>
<dbReference type="AlphaFoldDB" id="A0A511X6X7"/>
<proteinExistence type="predicted"/>
<keyword evidence="2" id="KW-1185">Reference proteome</keyword>
<accession>A0A511X6X7</accession>
<protein>
    <submittedName>
        <fullName evidence="1">Uncharacterized protein</fullName>
    </submittedName>
</protein>
<comment type="caution">
    <text evidence="1">The sequence shown here is derived from an EMBL/GenBank/DDBJ whole genome shotgun (WGS) entry which is preliminary data.</text>
</comment>
<dbReference type="EMBL" id="BJYF01000003">
    <property type="protein sequence ID" value="GEN58692.1"/>
    <property type="molecule type" value="Genomic_DNA"/>
</dbReference>
<evidence type="ECO:0000313" key="1">
    <source>
        <dbReference type="EMBL" id="GEN58692.1"/>
    </source>
</evidence>
<sequence length="121" mass="13523">MNGVYVEVVETDADRGDQLYVGRHAIKNVLRDRRVMRDQQGDGFSLPRGFQQRVGGQRRIRWWRGVEFGGDAGLDRFRKAKAADNAGAACGHDCLRSRDMGAEPDGALLPYAGFVRRLNMA</sequence>
<dbReference type="Proteomes" id="UP000321635">
    <property type="component" value="Unassembled WGS sequence"/>
</dbReference>